<feature type="signal peptide" evidence="1">
    <location>
        <begin position="1"/>
        <end position="20"/>
    </location>
</feature>
<dbReference type="InterPro" id="IPR012338">
    <property type="entry name" value="Beta-lactam/transpept-like"/>
</dbReference>
<keyword evidence="1" id="KW-0732">Signal</keyword>
<dbReference type="Proteomes" id="UP000180246">
    <property type="component" value="Unassembled WGS sequence"/>
</dbReference>
<protein>
    <submittedName>
        <fullName evidence="3">Beta-lactamase family protein</fullName>
    </submittedName>
</protein>
<dbReference type="Gene3D" id="3.40.710.10">
    <property type="entry name" value="DD-peptidase/beta-lactamase superfamily"/>
    <property type="match status" value="1"/>
</dbReference>
<evidence type="ECO:0000313" key="3">
    <source>
        <dbReference type="EMBL" id="OIJ41160.1"/>
    </source>
</evidence>
<organism evidence="3 4">
    <name type="scientific">Massilia timonae</name>
    <dbReference type="NCBI Taxonomy" id="47229"/>
    <lineage>
        <taxon>Bacteria</taxon>
        <taxon>Pseudomonadati</taxon>
        <taxon>Pseudomonadota</taxon>
        <taxon>Betaproteobacteria</taxon>
        <taxon>Burkholderiales</taxon>
        <taxon>Oxalobacteraceae</taxon>
        <taxon>Telluria group</taxon>
        <taxon>Massilia</taxon>
    </lineage>
</organism>
<dbReference type="InterPro" id="IPR050491">
    <property type="entry name" value="AmpC-like"/>
</dbReference>
<dbReference type="PANTHER" id="PTHR46825">
    <property type="entry name" value="D-ALANYL-D-ALANINE-CARBOXYPEPTIDASE/ENDOPEPTIDASE AMPH"/>
    <property type="match status" value="1"/>
</dbReference>
<evidence type="ECO:0000259" key="2">
    <source>
        <dbReference type="Pfam" id="PF00144"/>
    </source>
</evidence>
<comment type="caution">
    <text evidence="3">The sequence shown here is derived from an EMBL/GenBank/DDBJ whole genome shotgun (WGS) entry which is preliminary data.</text>
</comment>
<evidence type="ECO:0000256" key="1">
    <source>
        <dbReference type="SAM" id="SignalP"/>
    </source>
</evidence>
<feature type="domain" description="Beta-lactamase-related" evidence="2">
    <location>
        <begin position="23"/>
        <end position="331"/>
    </location>
</feature>
<accession>A0A1S2N8L5</accession>
<proteinExistence type="predicted"/>
<gene>
    <name evidence="3" type="ORF">LO55_3030</name>
</gene>
<name>A0A1S2N8L5_9BURK</name>
<feature type="chain" id="PRO_5010204145" evidence="1">
    <location>
        <begin position="21"/>
        <end position="453"/>
    </location>
</feature>
<evidence type="ECO:0000313" key="4">
    <source>
        <dbReference type="Proteomes" id="UP000180246"/>
    </source>
</evidence>
<dbReference type="Pfam" id="PF00144">
    <property type="entry name" value="Beta-lactamase"/>
    <property type="match status" value="1"/>
</dbReference>
<dbReference type="AlphaFoldDB" id="A0A1S2N8L5"/>
<dbReference type="InterPro" id="IPR001466">
    <property type="entry name" value="Beta-lactam-related"/>
</dbReference>
<dbReference type="PANTHER" id="PTHR46825:SF9">
    <property type="entry name" value="BETA-LACTAMASE-RELATED DOMAIN-CONTAINING PROTEIN"/>
    <property type="match status" value="1"/>
</dbReference>
<dbReference type="RefSeq" id="WP_071362069.1">
    <property type="nucleotide sequence ID" value="NZ_JRYB01000001.1"/>
</dbReference>
<sequence length="453" mass="50520">MRLWTPLAVLLFLASSWGHADPIDDFIKAEMQRSQTPGLSLAIVRDGKIIREQAYGLANLEHQVPVKPATLFQAASIGKQFTAALVMLLVEDGKLGLDDPVARHLPNTPPAWKDVTVRHLLTHTSGLADPGNRIDLRKDYTDDEMIAIAGALPLDFQPGEDWAYSNVGYQLLGYLCTKVGGKFYGDQLRERIFAPLGMSARVISERDIVPHRAAGYELVDGQVKNQEWVSPTMNATADGSLYVTAHDLALWDLALYGDKPLTARIRQASWTPVTLKNGNTQPYGFGWSLEPVNGHRRVWHNGRWQGFRSVIHRFVDDRLAVIVLANSTSAPVEKIGNQVARMVLPALVQHPIADTEPAATARAKEILAYFERGEQPPGLSASAREFFSPQFMGWVWADMRDFGKLSEVQPMERGEKNGKRLYVYRARFAHDDVTMKFSLNKAGEIENVELLPE</sequence>
<dbReference type="EMBL" id="JRYB01000001">
    <property type="protein sequence ID" value="OIJ41160.1"/>
    <property type="molecule type" value="Genomic_DNA"/>
</dbReference>
<reference evidence="3 4" key="1">
    <citation type="submission" date="2014-10" db="EMBL/GenBank/DDBJ databases">
        <authorList>
            <person name="Seo M.-J."/>
            <person name="Seok Y.J."/>
            <person name="Cha I.-T."/>
        </authorList>
    </citation>
    <scope>NUCLEOTIDE SEQUENCE [LARGE SCALE GENOMIC DNA]</scope>
    <source>
        <strain evidence="3 4">NEU</strain>
    </source>
</reference>
<dbReference type="SUPFAM" id="SSF56601">
    <property type="entry name" value="beta-lactamase/transpeptidase-like"/>
    <property type="match status" value="1"/>
</dbReference>